<evidence type="ECO:0000313" key="2">
    <source>
        <dbReference type="Proteomes" id="UP000201946"/>
    </source>
</evidence>
<dbReference type="RefSeq" id="YP_009225328.1">
    <property type="nucleotide sequence ID" value="NC_029093.1"/>
</dbReference>
<reference evidence="1 2" key="1">
    <citation type="journal article" date="2015" name="Genome Announc.">
        <title>Genome Sequence of Mycobacteriophage Mindy.</title>
        <authorList>
            <person name="Pope W.H."/>
            <person name="Bernstein N.I."/>
            <person name="Fasolas C.S."/>
            <person name="Mezghani N."/>
            <person name="Pressimone C.A."/>
            <person name="Selvakumar P."/>
            <person name="Stanton A.C."/>
            <person name="Lapin J.S."/>
            <person name="Prout A.K."/>
            <person name="Grubb S.R."/>
            <person name="Warner M.H."/>
            <person name="Bowman C.A."/>
            <person name="Russell D.A."/>
            <person name="Hatfull G.F."/>
        </authorList>
    </citation>
    <scope>NUCLEOTIDE SEQUENCE [LARGE SCALE GENOMIC DNA]</scope>
</reference>
<proteinExistence type="predicted"/>
<name>A0A0F6WF02_9CAUD</name>
<accession>A0A0F6WF02</accession>
<gene>
    <name evidence="1" type="primary">41</name>
    <name evidence="1" type="ORF">SEA_MINDY_41</name>
</gene>
<dbReference type="EMBL" id="KR080204">
    <property type="protein sequence ID" value="AKF15071.1"/>
    <property type="molecule type" value="Genomic_DNA"/>
</dbReference>
<dbReference type="GeneID" id="26796324"/>
<protein>
    <submittedName>
        <fullName evidence="1">Uncharacterized protein</fullName>
    </submittedName>
</protein>
<organism evidence="1 2">
    <name type="scientific">Mycobacterium phage Mindy</name>
    <dbReference type="NCBI Taxonomy" id="1647311"/>
    <lineage>
        <taxon>Viruses</taxon>
        <taxon>Duplodnaviria</taxon>
        <taxon>Heunggongvirae</taxon>
        <taxon>Uroviricota</taxon>
        <taxon>Caudoviricetes</taxon>
        <taxon>Kostyavirus</taxon>
        <taxon>Kostyavirus toto</taxon>
    </lineage>
</organism>
<dbReference type="KEGG" id="vg:26796324"/>
<sequence length="80" mass="8927">MSNKSDHAVAQEEMLAAQEARNYEDAALAAMRVADVAARWSPRESAVWVQRAQAYAILHQSSTALWIAENRQQITPQPGY</sequence>
<dbReference type="Proteomes" id="UP000201946">
    <property type="component" value="Segment"/>
</dbReference>
<evidence type="ECO:0000313" key="1">
    <source>
        <dbReference type="EMBL" id="AKF15071.1"/>
    </source>
</evidence>